<evidence type="ECO:0008006" key="3">
    <source>
        <dbReference type="Google" id="ProtNLM"/>
    </source>
</evidence>
<dbReference type="RefSeq" id="WP_007558567.1">
    <property type="nucleotide sequence ID" value="NZ_DS990119.1"/>
</dbReference>
<dbReference type="Proteomes" id="UP000003452">
    <property type="component" value="Unassembled WGS sequence"/>
</dbReference>
<proteinExistence type="predicted"/>
<protein>
    <recommendedName>
        <fullName evidence="3">WG repeat-containing protein</fullName>
    </recommendedName>
</protein>
<gene>
    <name evidence="1" type="ORF">BACPLE_00966</name>
</gene>
<name>B5CW76_PHOPM</name>
<dbReference type="AlphaFoldDB" id="B5CW76"/>
<dbReference type="HOGENOM" id="CLU_381600_0_0_10"/>
<reference evidence="1 2" key="1">
    <citation type="submission" date="2008-08" db="EMBL/GenBank/DDBJ databases">
        <title>Draft genome sequence of Bacteroides plebeius (DSM 17135).</title>
        <authorList>
            <person name="Sudarsanam P."/>
            <person name="Ley R."/>
            <person name="Guruge J."/>
            <person name="Turnbaugh P.J."/>
            <person name="Mahowald M."/>
            <person name="Liep D."/>
            <person name="Gordon J."/>
        </authorList>
    </citation>
    <scope>NUCLEOTIDE SEQUENCE [LARGE SCALE GENOMIC DNA]</scope>
    <source>
        <strain evidence="2">DSM 17135 / JCM 12973 / M2</strain>
    </source>
</reference>
<sequence>MSDQYCTNPNKEEKKRIEALIQDVLYHPFLRYTPYLQSDYSVLKDAEKRSNGFKGYTSNILDVLDHLCCKCRIGSIEEAENPYTTEGDTVVYKYLNIKFPQEESEDYLLLANKSDFNPRRYLTIMFHNPVSIPCKHIEKQSTETEKYVKVSSLYNDKAEIEGHSCEDAILAYSIPCISGYGVLRSALRLYSIENNAADSIRQQILRTQQYYLASILITPYIICSDDVKCNLDIFNKYRYQFEHLFASVSQELHDKGIDSVLKENVISAFVDKEEFNSQLLSDVLSDEQIEEIKYRHDCIGNYVGRYAICSNDADEYSNESSILYDKKGKEFLPLFKNFNEAIQQSEVYCNFVFKQIDESQNLIAIYADDIHIEYNEDNYDYDCYDDYWGDEYGKDDDFCDDINKDEFDDEDEEFVVDLQIPEQNHYYIGIINKYGQVVYEFKSLTPIQYEFKAINDTFLIFYDEDCYDLSIQTYTRCGAINLKKGTIAAAPLFTMEDLENKLTRGSCYQHDTHSGWTIDLNDNYSFSGPIIRKRIDKLEYGEFAGWKVEDMIFYYPVYILQQVLDDKIFIADSFFRKNRFRLSLTEKLIRRHQDQYLQFESINCIDDVISTRNGFCDGTKFSSLYEGKTLGEIIFDYNDINYIVSLTDSGLIEIDKDILRDAINDGDSEYSVILDSIESREEEIEEREREEWEREEWEMEQDDIRQANRDFEDMMNDFDAWGNID</sequence>
<organism evidence="1 2">
    <name type="scientific">Phocaeicola plebeius (strain DSM 17135 / JCM 12973 / CCUG 54634 / M2)</name>
    <name type="common">Bacteroides plebeius</name>
    <dbReference type="NCBI Taxonomy" id="484018"/>
    <lineage>
        <taxon>Bacteria</taxon>
        <taxon>Pseudomonadati</taxon>
        <taxon>Bacteroidota</taxon>
        <taxon>Bacteroidia</taxon>
        <taxon>Bacteroidales</taxon>
        <taxon>Bacteroidaceae</taxon>
        <taxon>Phocaeicola</taxon>
    </lineage>
</organism>
<evidence type="ECO:0000313" key="1">
    <source>
        <dbReference type="EMBL" id="EDY96523.1"/>
    </source>
</evidence>
<comment type="caution">
    <text evidence="1">The sequence shown here is derived from an EMBL/GenBank/DDBJ whole genome shotgun (WGS) entry which is preliminary data.</text>
</comment>
<dbReference type="GeneID" id="43183500"/>
<accession>B5CW76</accession>
<evidence type="ECO:0000313" key="2">
    <source>
        <dbReference type="Proteomes" id="UP000003452"/>
    </source>
</evidence>
<dbReference type="EMBL" id="ABQC02000012">
    <property type="protein sequence ID" value="EDY96523.1"/>
    <property type="molecule type" value="Genomic_DNA"/>
</dbReference>
<reference evidence="1 2" key="2">
    <citation type="submission" date="2008-08" db="EMBL/GenBank/DDBJ databases">
        <authorList>
            <person name="Fulton L."/>
            <person name="Clifton S."/>
            <person name="Fulton B."/>
            <person name="Xu J."/>
            <person name="Minx P."/>
            <person name="Pepin K.H."/>
            <person name="Johnson M."/>
            <person name="Thiruvilangam P."/>
            <person name="Bhonagiri V."/>
            <person name="Nash W.E."/>
            <person name="Mardis E.R."/>
            <person name="Wilson R.K."/>
        </authorList>
    </citation>
    <scope>NUCLEOTIDE SEQUENCE [LARGE SCALE GENOMIC DNA]</scope>
    <source>
        <strain evidence="2">DSM 17135 / JCM 12973 / M2</strain>
    </source>
</reference>